<accession>A0A7G2C0V0</accession>
<feature type="region of interest" description="Disordered" evidence="1">
    <location>
        <begin position="1"/>
        <end position="71"/>
    </location>
</feature>
<dbReference type="AlphaFoldDB" id="A0A7G2C0V0"/>
<evidence type="ECO:0000313" key="3">
    <source>
        <dbReference type="Proteomes" id="UP000515908"/>
    </source>
</evidence>
<feature type="region of interest" description="Disordered" evidence="1">
    <location>
        <begin position="162"/>
        <end position="405"/>
    </location>
</feature>
<feature type="compositionally biased region" description="Basic and acidic residues" evidence="1">
    <location>
        <begin position="166"/>
        <end position="187"/>
    </location>
</feature>
<dbReference type="EMBL" id="LR877145">
    <property type="protein sequence ID" value="CAD2213319.1"/>
    <property type="molecule type" value="Genomic_DNA"/>
</dbReference>
<evidence type="ECO:0000256" key="1">
    <source>
        <dbReference type="SAM" id="MobiDB-lite"/>
    </source>
</evidence>
<feature type="compositionally biased region" description="Acidic residues" evidence="1">
    <location>
        <begin position="350"/>
        <end position="377"/>
    </location>
</feature>
<sequence length="405" mass="43181">MPAKRAQTAHAGRPRAKGGLGSARSPQKGRKGVRTAKPARAASTSNSPFRPLEASPGSPSPHKRAFEEDPNSYNGFNAGGISGGDVLQNLSKEDRDICLLMVDMLSRQNYVTSSRIVASLSQRLDLERYMYQYGGTIKQSDIDRRVQDIDGRRELIEQLSTQRQQYAEEGKDGQRSQYEEQESRRSEWVSANGKKFSNSSKVPRPPAKKSRAGLPPKSAPQGQTSHNASYLNDISGDYSDSIPSTTEVSPYKKAASSGRPSLSISSPIAAKAAPQGGAANVSTGSTHSMEDSLKKPEPVAPAPPAAPVVAPPPAEEAAPGGLDWLTGSNFGNTSATPAAKPPSIDKEEVSAVEETEESGIMDEVEDEIEDEIEEEDTNPAAPSTNTGGGFGLFDDQSGKLPWDDI</sequence>
<feature type="compositionally biased region" description="Polar residues" evidence="1">
    <location>
        <begin position="326"/>
        <end position="336"/>
    </location>
</feature>
<feature type="compositionally biased region" description="Polar residues" evidence="1">
    <location>
        <begin position="220"/>
        <end position="232"/>
    </location>
</feature>
<evidence type="ECO:0000313" key="2">
    <source>
        <dbReference type="EMBL" id="CAD2213319.1"/>
    </source>
</evidence>
<reference evidence="2 3" key="1">
    <citation type="submission" date="2020-08" db="EMBL/GenBank/DDBJ databases">
        <authorList>
            <person name="Newling K."/>
            <person name="Davey J."/>
            <person name="Forrester S."/>
        </authorList>
    </citation>
    <scope>NUCLEOTIDE SEQUENCE [LARGE SCALE GENOMIC DNA]</scope>
    <source>
        <strain evidence="3">Crithidia deanei Carvalho (ATCC PRA-265)</strain>
    </source>
</reference>
<feature type="compositionally biased region" description="Pro residues" evidence="1">
    <location>
        <begin position="298"/>
        <end position="314"/>
    </location>
</feature>
<feature type="compositionally biased region" description="Low complexity" evidence="1">
    <location>
        <begin position="256"/>
        <end position="279"/>
    </location>
</feature>
<gene>
    <name evidence="2" type="ORF">ADEAN_000076000</name>
</gene>
<keyword evidence="3" id="KW-1185">Reference proteome</keyword>
<organism evidence="2 3">
    <name type="scientific">Angomonas deanei</name>
    <dbReference type="NCBI Taxonomy" id="59799"/>
    <lineage>
        <taxon>Eukaryota</taxon>
        <taxon>Discoba</taxon>
        <taxon>Euglenozoa</taxon>
        <taxon>Kinetoplastea</taxon>
        <taxon>Metakinetoplastina</taxon>
        <taxon>Trypanosomatida</taxon>
        <taxon>Trypanosomatidae</taxon>
        <taxon>Strigomonadinae</taxon>
        <taxon>Angomonas</taxon>
    </lineage>
</organism>
<name>A0A7G2C0V0_9TRYP</name>
<feature type="compositionally biased region" description="Basic and acidic residues" evidence="1">
    <location>
        <begin position="288"/>
        <end position="297"/>
    </location>
</feature>
<proteinExistence type="predicted"/>
<dbReference type="Proteomes" id="UP000515908">
    <property type="component" value="Chromosome 01"/>
</dbReference>
<protein>
    <submittedName>
        <fullName evidence="2">Uncharacterized protein</fullName>
    </submittedName>
</protein>
<dbReference type="VEuPathDB" id="TriTrypDB:ADEAN_000076000"/>